<evidence type="ECO:0000256" key="12">
    <source>
        <dbReference type="RuleBase" id="RU362044"/>
    </source>
</evidence>
<feature type="transmembrane region" description="Helical" evidence="12">
    <location>
        <begin position="56"/>
        <end position="78"/>
    </location>
</feature>
<feature type="transmembrane region" description="Helical" evidence="12">
    <location>
        <begin position="237"/>
        <end position="261"/>
    </location>
</feature>
<dbReference type="InterPro" id="IPR003453">
    <property type="entry name" value="ABC_MlaE_roteobac"/>
</dbReference>
<keyword evidence="9 12" id="KW-0812">Transmembrane</keyword>
<comment type="similarity">
    <text evidence="3 12">Belongs to the MlaE permease family.</text>
</comment>
<feature type="transmembrane region" description="Helical" evidence="12">
    <location>
        <begin position="90"/>
        <end position="112"/>
    </location>
</feature>
<evidence type="ECO:0000256" key="8">
    <source>
        <dbReference type="ARBA" id="ARBA00022519"/>
    </source>
</evidence>
<dbReference type="Proteomes" id="UP001501671">
    <property type="component" value="Unassembled WGS sequence"/>
</dbReference>
<proteinExistence type="inferred from homology"/>
<keyword evidence="8 12" id="KW-0997">Cell inner membrane</keyword>
<keyword evidence="10 12" id="KW-1133">Transmembrane helix</keyword>
<comment type="function">
    <text evidence="1">Part of the ABC transporter complex MlaFEDB, which is involved in a phospholipid transport pathway that maintains lipid asymmetry in the outer membrane by retrograde trafficking of phospholipids from the outer membrane to the inner membrane. Probably responsible for the translocation of the substrate across the membrane.</text>
</comment>
<evidence type="ECO:0000256" key="10">
    <source>
        <dbReference type="ARBA" id="ARBA00022989"/>
    </source>
</evidence>
<dbReference type="Pfam" id="PF02405">
    <property type="entry name" value="MlaE"/>
    <property type="match status" value="1"/>
</dbReference>
<gene>
    <name evidence="13" type="primary">mlaE</name>
    <name evidence="13" type="ORF">GCM10023144_06830</name>
</gene>
<name>A0ABP8GIK1_9BURK</name>
<keyword evidence="14" id="KW-1185">Reference proteome</keyword>
<evidence type="ECO:0000256" key="2">
    <source>
        <dbReference type="ARBA" id="ARBA00004429"/>
    </source>
</evidence>
<evidence type="ECO:0000313" key="14">
    <source>
        <dbReference type="Proteomes" id="UP001501671"/>
    </source>
</evidence>
<dbReference type="InterPro" id="IPR030802">
    <property type="entry name" value="Permease_MalE"/>
</dbReference>
<keyword evidence="7" id="KW-1003">Cell membrane</keyword>
<feature type="transmembrane region" description="Helical" evidence="12">
    <location>
        <begin position="16"/>
        <end position="35"/>
    </location>
</feature>
<feature type="transmembrane region" description="Helical" evidence="12">
    <location>
        <begin position="203"/>
        <end position="225"/>
    </location>
</feature>
<dbReference type="EMBL" id="BAABFO010000002">
    <property type="protein sequence ID" value="GAA4324924.1"/>
    <property type="molecule type" value="Genomic_DNA"/>
</dbReference>
<evidence type="ECO:0000256" key="4">
    <source>
        <dbReference type="ARBA" id="ARBA00011380"/>
    </source>
</evidence>
<keyword evidence="11 12" id="KW-0472">Membrane</keyword>
<evidence type="ECO:0000313" key="13">
    <source>
        <dbReference type="EMBL" id="GAA4324924.1"/>
    </source>
</evidence>
<accession>A0ABP8GIK1</accession>
<dbReference type="NCBIfam" id="TIGR00056">
    <property type="entry name" value="MlaE family lipid ABC transporter permease subunit"/>
    <property type="match status" value="1"/>
</dbReference>
<dbReference type="NCBIfam" id="NF033619">
    <property type="entry name" value="perm_MlaE_1"/>
    <property type="match status" value="1"/>
</dbReference>
<reference evidence="14" key="1">
    <citation type="journal article" date="2019" name="Int. J. Syst. Evol. Microbiol.">
        <title>The Global Catalogue of Microorganisms (GCM) 10K type strain sequencing project: providing services to taxonomists for standard genome sequencing and annotation.</title>
        <authorList>
            <consortium name="The Broad Institute Genomics Platform"/>
            <consortium name="The Broad Institute Genome Sequencing Center for Infectious Disease"/>
            <person name="Wu L."/>
            <person name="Ma J."/>
        </authorList>
    </citation>
    <scope>NUCLEOTIDE SEQUENCE [LARGE SCALE GENOMIC DNA]</scope>
    <source>
        <strain evidence="14">JCM 17666</strain>
    </source>
</reference>
<evidence type="ECO:0000256" key="7">
    <source>
        <dbReference type="ARBA" id="ARBA00022475"/>
    </source>
</evidence>
<dbReference type="RefSeq" id="WP_345246337.1">
    <property type="nucleotide sequence ID" value="NZ_BAABFO010000002.1"/>
</dbReference>
<evidence type="ECO:0000256" key="3">
    <source>
        <dbReference type="ARBA" id="ARBA00007556"/>
    </source>
</evidence>
<feature type="transmembrane region" description="Helical" evidence="12">
    <location>
        <begin position="151"/>
        <end position="183"/>
    </location>
</feature>
<protein>
    <recommendedName>
        <fullName evidence="5">Intermembrane phospholipid transport system permease protein MlaE</fullName>
    </recommendedName>
</protein>
<comment type="subunit">
    <text evidence="4">The complex is composed of two ATP-binding proteins (MlaF), two transmembrane proteins (MlaE), two cytoplasmic solute-binding proteins (MlaB) and six periplasmic solute-binding proteins (MlaD).</text>
</comment>
<evidence type="ECO:0000256" key="1">
    <source>
        <dbReference type="ARBA" id="ARBA00002460"/>
    </source>
</evidence>
<comment type="subcellular location">
    <subcellularLocation>
        <location evidence="2 12">Cell inner membrane</location>
        <topology evidence="2 12">Multi-pass membrane protein</topology>
    </subcellularLocation>
</comment>
<dbReference type="PANTHER" id="PTHR30188">
    <property type="entry name" value="ABC TRANSPORTER PERMEASE PROTEIN-RELATED"/>
    <property type="match status" value="1"/>
</dbReference>
<keyword evidence="6" id="KW-0813">Transport</keyword>
<dbReference type="InterPro" id="IPR053408">
    <property type="entry name" value="MlaE_Permease"/>
</dbReference>
<organism evidence="13 14">
    <name type="scientific">Pigmentiphaga soli</name>
    <dbReference type="NCBI Taxonomy" id="1007095"/>
    <lineage>
        <taxon>Bacteria</taxon>
        <taxon>Pseudomonadati</taxon>
        <taxon>Pseudomonadota</taxon>
        <taxon>Betaproteobacteria</taxon>
        <taxon>Burkholderiales</taxon>
        <taxon>Alcaligenaceae</taxon>
        <taxon>Pigmentiphaga</taxon>
    </lineage>
</organism>
<evidence type="ECO:0000256" key="5">
    <source>
        <dbReference type="ARBA" id="ARBA00020857"/>
    </source>
</evidence>
<evidence type="ECO:0000256" key="11">
    <source>
        <dbReference type="ARBA" id="ARBA00023136"/>
    </source>
</evidence>
<comment type="caution">
    <text evidence="13">The sequence shown here is derived from an EMBL/GenBank/DDBJ whole genome shotgun (WGS) entry which is preliminary data.</text>
</comment>
<dbReference type="PANTHER" id="PTHR30188:SF4">
    <property type="entry name" value="PROTEIN TRIGALACTOSYLDIACYLGLYCEROL 1, CHLOROPLASTIC"/>
    <property type="match status" value="1"/>
</dbReference>
<sequence length="263" mass="27692">MNNVVSRFLMALGGGALDWVAGLGNFFRFFLGLLAKSGTALRRPRLVVQQIHFIGNYSLIIIAVSGLFVGFVLGLQGYYTLNRYGSEEALGLLVALALVRELGPVVTALLFAGRAGTSLTAEIGLMKAGEQLSAMEVMAVDPVRRVLVPRFWGGVIAMPLLAAVFSAVGVLGGWGVGVLMIGIDQGSFWSQMQGGVDVWKDVGNGVVKSVVFGFAVTLIALHSGYRAKPTPEGVSRATTLTVVIGSLAVLGLDFLLTALMFGD</sequence>
<evidence type="ECO:0000256" key="6">
    <source>
        <dbReference type="ARBA" id="ARBA00022448"/>
    </source>
</evidence>
<evidence type="ECO:0000256" key="9">
    <source>
        <dbReference type="ARBA" id="ARBA00022692"/>
    </source>
</evidence>